<dbReference type="InterPro" id="IPR025383">
    <property type="entry name" value="MrpA_C/MbhD"/>
</dbReference>
<dbReference type="Pfam" id="PF00662">
    <property type="entry name" value="Proton_antipo_N"/>
    <property type="match status" value="1"/>
</dbReference>
<dbReference type="PANTHER" id="PTHR43373:SF1">
    <property type="entry name" value="NA(+)_H(+) ANTIPORTER SUBUNIT A"/>
    <property type="match status" value="1"/>
</dbReference>
<feature type="transmembrane region" description="Helical" evidence="14">
    <location>
        <begin position="6"/>
        <end position="25"/>
    </location>
</feature>
<evidence type="ECO:0000256" key="1">
    <source>
        <dbReference type="ARBA" id="ARBA00004651"/>
    </source>
</evidence>
<keyword evidence="9" id="KW-0915">Sodium</keyword>
<evidence type="ECO:0000256" key="10">
    <source>
        <dbReference type="ARBA" id="ARBA00023065"/>
    </source>
</evidence>
<evidence type="ECO:0000256" key="8">
    <source>
        <dbReference type="ARBA" id="ARBA00022989"/>
    </source>
</evidence>
<evidence type="ECO:0000259" key="18">
    <source>
        <dbReference type="Pfam" id="PF20501"/>
    </source>
</evidence>
<evidence type="ECO:0000256" key="11">
    <source>
        <dbReference type="ARBA" id="ARBA00023136"/>
    </source>
</evidence>
<dbReference type="InterPro" id="IPR005663">
    <property type="entry name" value="MrpA/MnhA1/PhaAB"/>
</dbReference>
<feature type="transmembrane region" description="Helical" evidence="14">
    <location>
        <begin position="109"/>
        <end position="128"/>
    </location>
</feature>
<evidence type="ECO:0000256" key="9">
    <source>
        <dbReference type="ARBA" id="ARBA00023053"/>
    </source>
</evidence>
<evidence type="ECO:0000256" key="5">
    <source>
        <dbReference type="ARBA" id="ARBA00022475"/>
    </source>
</evidence>
<feature type="transmembrane region" description="Helical" evidence="14">
    <location>
        <begin position="630"/>
        <end position="648"/>
    </location>
</feature>
<gene>
    <name evidence="19" type="ORF">ACFP56_13245</name>
</gene>
<feature type="transmembrane region" description="Helical" evidence="14">
    <location>
        <begin position="273"/>
        <end position="293"/>
    </location>
</feature>
<dbReference type="RefSeq" id="WP_379235215.1">
    <property type="nucleotide sequence ID" value="NZ_JBHSTE010000004.1"/>
</dbReference>
<dbReference type="Pfam" id="PF20501">
    <property type="entry name" value="MbhE"/>
    <property type="match status" value="1"/>
</dbReference>
<keyword evidence="4" id="KW-0050">Antiport</keyword>
<feature type="transmembrane region" description="Helical" evidence="14">
    <location>
        <begin position="208"/>
        <end position="233"/>
    </location>
</feature>
<keyword evidence="6 13" id="KW-0812">Transmembrane</keyword>
<keyword evidence="8 14" id="KW-1133">Transmembrane helix</keyword>
<feature type="transmembrane region" description="Helical" evidence="14">
    <location>
        <begin position="525"/>
        <end position="547"/>
    </location>
</feature>
<feature type="domain" description="NADH:quinone oxidoreductase/Mrp antiporter transmembrane" evidence="15">
    <location>
        <begin position="129"/>
        <end position="418"/>
    </location>
</feature>
<comment type="subcellular location">
    <subcellularLocation>
        <location evidence="1">Cell membrane</location>
        <topology evidence="1">Multi-pass membrane protein</topology>
    </subcellularLocation>
    <subcellularLocation>
        <location evidence="13">Membrane</location>
        <topology evidence="13">Multi-pass membrane protein</topology>
    </subcellularLocation>
</comment>
<evidence type="ECO:0000256" key="13">
    <source>
        <dbReference type="RuleBase" id="RU000320"/>
    </source>
</evidence>
<dbReference type="InterPro" id="IPR050616">
    <property type="entry name" value="CPA3_Na-H_Antiporter_A"/>
</dbReference>
<feature type="transmembrane region" description="Helical" evidence="14">
    <location>
        <begin position="334"/>
        <end position="363"/>
    </location>
</feature>
<feature type="transmembrane region" description="Helical" evidence="14">
    <location>
        <begin position="425"/>
        <end position="449"/>
    </location>
</feature>
<dbReference type="Proteomes" id="UP001596233">
    <property type="component" value="Unassembled WGS sequence"/>
</dbReference>
<feature type="transmembrane region" description="Helical" evidence="14">
    <location>
        <begin position="596"/>
        <end position="618"/>
    </location>
</feature>
<feature type="domain" description="MrpA C-terminal/MbhD" evidence="17">
    <location>
        <begin position="639"/>
        <end position="702"/>
    </location>
</feature>
<feature type="transmembrane region" description="Helical" evidence="14">
    <location>
        <begin position="300"/>
        <end position="322"/>
    </location>
</feature>
<dbReference type="NCBIfam" id="NF009285">
    <property type="entry name" value="PRK12645.1"/>
    <property type="match status" value="1"/>
</dbReference>
<feature type="transmembrane region" description="Helical" evidence="14">
    <location>
        <begin position="81"/>
        <end position="102"/>
    </location>
</feature>
<keyword evidence="10" id="KW-0406">Ion transport</keyword>
<keyword evidence="20" id="KW-1185">Reference proteome</keyword>
<keyword evidence="11 14" id="KW-0472">Membrane</keyword>
<evidence type="ECO:0000259" key="17">
    <source>
        <dbReference type="Pfam" id="PF13244"/>
    </source>
</evidence>
<feature type="transmembrane region" description="Helical" evidence="14">
    <location>
        <begin position="653"/>
        <end position="673"/>
    </location>
</feature>
<evidence type="ECO:0000256" key="7">
    <source>
        <dbReference type="ARBA" id="ARBA00022781"/>
    </source>
</evidence>
<sequence length="799" mass="88943">MSTLHLAILLPFVFVVIIPLLYKYTRAIHTGWIALLVPVTLFVYFIQFFSINKPIEPITVSVPWIPSIGINFSLYLDSLSLLFALLITGIGSLVVLYSIFYLSKDRERLNLFYAYLMLFMGAMLGSVLADNLLVLYSFWELTSVSSFLLIAYWYQRKRSRYGAQKSMYITMTGGFSMLLGFIILYVASGTLSIREIIAMGDVVSSHPLFIPAMFFILLGAFTKSAQFPFHIWLPDAMEAPTPISAYLHSATMVKAGVYLVARLTPIFGAQLEWSWTIIIVGIVTLFMGSFNALKQYDLKALLAFSTISQLGLIMSLLGIGSLALNPNYAPYSEYFIGALVAGILHLINHSVFKGSLFMMVGILDHETGTRDIRKLGGIMHLMPISFTLTMIGAFSMAGLPPFGGFISKEMFFTGVLDLASHSNGWAVIIPIVAWIASIFTFIYCMILIFKSFTGTYHADLLERTPHEPPFGMLASPAILAILAIALFFFPGLVDTSILEPTVKGMAPSAQLFIDEPNWHVHISAWHGPTLELFMTIALILIGVFLYLKIEKWKGPLFELLPKRLNLFTLYDKALVGMEKASTKITKTYMTGSTTHYLAYIFTFFILVVLITLFGTGSFIFDTSQDSPLEWYELMLGIATVIAAVFVLFSTSRLLSIISVGVIGFTVSLFFVIFRAPDLALTQLVVETISTALFLLCFYFLPKMKASVESIKFKLTNAIISICVGVTLTLMGLTAYGYRVFDPIAEYFSNSYKLAGANNIVNSILVDFRAFDTMLEIVVLFSAGVGIYTFIKLRYAGRNE</sequence>
<evidence type="ECO:0000256" key="14">
    <source>
        <dbReference type="SAM" id="Phobius"/>
    </source>
</evidence>
<proteinExistence type="inferred from homology"/>
<keyword evidence="3" id="KW-0813">Transport</keyword>
<evidence type="ECO:0000256" key="6">
    <source>
        <dbReference type="ARBA" id="ARBA00022692"/>
    </source>
</evidence>
<evidence type="ECO:0000313" key="20">
    <source>
        <dbReference type="Proteomes" id="UP001596233"/>
    </source>
</evidence>
<accession>A0ABW1V6K6</accession>
<name>A0ABW1V6K6_9BACL</name>
<keyword evidence="5" id="KW-1003">Cell membrane</keyword>
<evidence type="ECO:0000259" key="16">
    <source>
        <dbReference type="Pfam" id="PF00662"/>
    </source>
</evidence>
<dbReference type="NCBIfam" id="TIGR00940">
    <property type="entry name" value="2a6301s01"/>
    <property type="match status" value="1"/>
</dbReference>
<dbReference type="InterPro" id="IPR001516">
    <property type="entry name" value="Proton_antipo_N"/>
</dbReference>
<reference evidence="20" key="1">
    <citation type="journal article" date="2019" name="Int. J. Syst. Evol. Microbiol.">
        <title>The Global Catalogue of Microorganisms (GCM) 10K type strain sequencing project: providing services to taxonomists for standard genome sequencing and annotation.</title>
        <authorList>
            <consortium name="The Broad Institute Genomics Platform"/>
            <consortium name="The Broad Institute Genome Sequencing Center for Infectious Disease"/>
            <person name="Wu L."/>
            <person name="Ma J."/>
        </authorList>
    </citation>
    <scope>NUCLEOTIDE SEQUENCE [LARGE SCALE GENOMIC DNA]</scope>
    <source>
        <strain evidence="20">PCU 280</strain>
    </source>
</reference>
<evidence type="ECO:0000313" key="19">
    <source>
        <dbReference type="EMBL" id="MFC6333588.1"/>
    </source>
</evidence>
<evidence type="ECO:0000256" key="12">
    <source>
        <dbReference type="ARBA" id="ARBA00023201"/>
    </source>
</evidence>
<feature type="transmembrane region" description="Helical" evidence="14">
    <location>
        <begin position="134"/>
        <end position="154"/>
    </location>
</feature>
<evidence type="ECO:0000256" key="2">
    <source>
        <dbReference type="ARBA" id="ARBA00008483"/>
    </source>
</evidence>
<evidence type="ECO:0000256" key="4">
    <source>
        <dbReference type="ARBA" id="ARBA00022449"/>
    </source>
</evidence>
<feature type="transmembrane region" description="Helical" evidence="14">
    <location>
        <begin position="32"/>
        <end position="51"/>
    </location>
</feature>
<dbReference type="EMBL" id="JBHSTE010000004">
    <property type="protein sequence ID" value="MFC6333588.1"/>
    <property type="molecule type" value="Genomic_DNA"/>
</dbReference>
<dbReference type="Pfam" id="PF00361">
    <property type="entry name" value="Proton_antipo_M"/>
    <property type="match status" value="1"/>
</dbReference>
<dbReference type="PRINTS" id="PR01434">
    <property type="entry name" value="NADHDHGNASE5"/>
</dbReference>
<feature type="transmembrane region" description="Helical" evidence="14">
    <location>
        <begin position="245"/>
        <end position="261"/>
    </location>
</feature>
<evidence type="ECO:0000256" key="3">
    <source>
        <dbReference type="ARBA" id="ARBA00022448"/>
    </source>
</evidence>
<feature type="transmembrane region" description="Helical" evidence="14">
    <location>
        <begin position="712"/>
        <end position="737"/>
    </location>
</feature>
<dbReference type="Pfam" id="PF13244">
    <property type="entry name" value="MbhD"/>
    <property type="match status" value="1"/>
</dbReference>
<evidence type="ECO:0000259" key="15">
    <source>
        <dbReference type="Pfam" id="PF00361"/>
    </source>
</evidence>
<dbReference type="InterPro" id="IPR001750">
    <property type="entry name" value="ND/Mrp_TM"/>
</dbReference>
<comment type="similarity">
    <text evidence="2">Belongs to the CPA3 antiporters (TC 2.A.63) subunit A family.</text>
</comment>
<keyword evidence="12" id="KW-0739">Sodium transport</keyword>
<feature type="transmembrane region" description="Helical" evidence="14">
    <location>
        <begin position="679"/>
        <end position="700"/>
    </location>
</feature>
<keyword evidence="7" id="KW-0375">Hydrogen ion transport</keyword>
<feature type="domain" description="NADH-Ubiquinone oxidoreductase (complex I) chain 5 N-terminal" evidence="16">
    <location>
        <begin position="64"/>
        <end position="107"/>
    </location>
</feature>
<feature type="transmembrane region" description="Helical" evidence="14">
    <location>
        <begin position="384"/>
        <end position="405"/>
    </location>
</feature>
<feature type="transmembrane region" description="Helical" evidence="14">
    <location>
        <begin position="166"/>
        <end position="188"/>
    </location>
</feature>
<organism evidence="19 20">
    <name type="scientific">Paenibacillus septentrionalis</name>
    <dbReference type="NCBI Taxonomy" id="429342"/>
    <lineage>
        <taxon>Bacteria</taxon>
        <taxon>Bacillati</taxon>
        <taxon>Bacillota</taxon>
        <taxon>Bacilli</taxon>
        <taxon>Bacillales</taxon>
        <taxon>Paenibacillaceae</taxon>
        <taxon>Paenibacillus</taxon>
    </lineage>
</organism>
<dbReference type="PANTHER" id="PTHR43373">
    <property type="entry name" value="NA(+)/H(+) ANTIPORTER SUBUNIT"/>
    <property type="match status" value="1"/>
</dbReference>
<feature type="transmembrane region" description="Helical" evidence="14">
    <location>
        <begin position="772"/>
        <end position="790"/>
    </location>
</feature>
<feature type="domain" description="MrpA C-terminal/MbhE" evidence="18">
    <location>
        <begin position="714"/>
        <end position="791"/>
    </location>
</feature>
<comment type="caution">
    <text evidence="19">The sequence shown here is derived from an EMBL/GenBank/DDBJ whole genome shotgun (WGS) entry which is preliminary data.</text>
</comment>
<protein>
    <submittedName>
        <fullName evidence="19">Na+/H+ antiporter subunit A</fullName>
    </submittedName>
</protein>
<feature type="transmembrane region" description="Helical" evidence="14">
    <location>
        <begin position="470"/>
        <end position="493"/>
    </location>
</feature>
<dbReference type="InterPro" id="IPR046806">
    <property type="entry name" value="MrpA_C/MbhE"/>
</dbReference>